<dbReference type="RefSeq" id="WP_186916756.1">
    <property type="nucleotide sequence ID" value="NZ_JACOFZ010000004.1"/>
</dbReference>
<evidence type="ECO:0000313" key="8">
    <source>
        <dbReference type="Proteomes" id="UP000627446"/>
    </source>
</evidence>
<dbReference type="AlphaFoldDB" id="A0A923HN71"/>
<keyword evidence="2" id="KW-0813">Transport</keyword>
<feature type="transmembrane region" description="Helical" evidence="6">
    <location>
        <begin position="493"/>
        <end position="516"/>
    </location>
</feature>
<proteinExistence type="predicted"/>
<dbReference type="GO" id="GO:0016020">
    <property type="term" value="C:membrane"/>
    <property type="evidence" value="ECO:0007669"/>
    <property type="project" value="UniProtKB-SubCell"/>
</dbReference>
<sequence length="662" mass="72508">MAIQQLTDEQVKTWTRQQKDQWWHDHVYRKDMAQLTLRSAVTGFLLGGILSSTAMYIGAKTGISIGVNLISVILAFALFKSLENAGICKHFTILENNCSQSIATSAGYMTMPLVAALPAYMMIADTIPAWWQMLIWIQIIAILGVLLAFPFKRRFINEEQLPFPEGNACGVVLDSLYSGNAASGMLKAKLLIKVAAASAFLQLLMSDGWMKLIQFKILMMDKWADLAEPWYLKERLDTYYYLAAVKYELWIPKILGIDFRTLGLRLTLDLALTGVGAMMGIRIATSCLIGALFNFAVLGPLMIQAGEIAPRVGLDGKLIPLSRIEILNQWSLWWCIVMMVVASIISVFAKPEIFRRLLNFFKAKQEPVAKHDVLKDIEVPLWISYIGVPIFSLLGVWTTHAFFGVPLLLAFLSLGLVYLLTMICINSIALTSWIPTSGLAKITQFSIGSLDRSNPASNLIPAGMSAEVASSAAVLLSDIKPGYMLGARPRHQAIGHMIGIFSGTLACVPVFFLLFLPADSNGVRHTANIVSDQFAFPAAMQWKGVAELIAHGFNNLSHSAIISIVVAAIVAIVFEVATIVSKGKFPLSAISIGLGVVLPPESVLAMWIGAFFFWTMESKHRNKPKESPEYQTWVEGTQSIAAGLLAGSALIGIGNAFINVLM</sequence>
<evidence type="ECO:0000256" key="6">
    <source>
        <dbReference type="SAM" id="Phobius"/>
    </source>
</evidence>
<keyword evidence="3 6" id="KW-0812">Transmembrane</keyword>
<comment type="caution">
    <text evidence="7">The sequence shown here is derived from an EMBL/GenBank/DDBJ whole genome shotgun (WGS) entry which is preliminary data.</text>
</comment>
<gene>
    <name evidence="7" type="ORF">H8K36_12215</name>
</gene>
<reference evidence="7" key="1">
    <citation type="submission" date="2020-08" db="EMBL/GenBank/DDBJ databases">
        <title>Novel species isolated from subtropical streams in China.</title>
        <authorList>
            <person name="Lu H."/>
        </authorList>
    </citation>
    <scope>NUCLEOTIDE SEQUENCE</scope>
    <source>
        <strain evidence="7">LX22W</strain>
    </source>
</reference>
<dbReference type="Proteomes" id="UP000627446">
    <property type="component" value="Unassembled WGS sequence"/>
</dbReference>
<keyword evidence="5 6" id="KW-0472">Membrane</keyword>
<evidence type="ECO:0000256" key="3">
    <source>
        <dbReference type="ARBA" id="ARBA00022692"/>
    </source>
</evidence>
<comment type="subcellular location">
    <subcellularLocation>
        <location evidence="1">Membrane</location>
        <topology evidence="1">Multi-pass membrane protein</topology>
    </subcellularLocation>
</comment>
<dbReference type="PANTHER" id="PTHR31645:SF0">
    <property type="entry name" value="OLIGOPEPTIDE TRANSPORTER YGL114W-RELATED"/>
    <property type="match status" value="1"/>
</dbReference>
<keyword evidence="4 6" id="KW-1133">Transmembrane helix</keyword>
<feature type="transmembrane region" description="Helical" evidence="6">
    <location>
        <begin position="330"/>
        <end position="349"/>
    </location>
</feature>
<evidence type="ECO:0000256" key="2">
    <source>
        <dbReference type="ARBA" id="ARBA00022448"/>
    </source>
</evidence>
<feature type="transmembrane region" description="Helical" evidence="6">
    <location>
        <begin position="560"/>
        <end position="580"/>
    </location>
</feature>
<accession>A0A923HN71</accession>
<feature type="transmembrane region" description="Helical" evidence="6">
    <location>
        <begin position="129"/>
        <end position="149"/>
    </location>
</feature>
<evidence type="ECO:0000313" key="7">
    <source>
        <dbReference type="EMBL" id="MBC3882147.1"/>
    </source>
</evidence>
<name>A0A923HN71_9BURK</name>
<dbReference type="GO" id="GO:0035673">
    <property type="term" value="F:oligopeptide transmembrane transporter activity"/>
    <property type="evidence" value="ECO:0007669"/>
    <property type="project" value="InterPro"/>
</dbReference>
<protein>
    <submittedName>
        <fullName evidence="7">OPT/YSL family transporter</fullName>
    </submittedName>
</protein>
<dbReference type="EMBL" id="JACOFZ010000004">
    <property type="protein sequence ID" value="MBC3882147.1"/>
    <property type="molecule type" value="Genomic_DNA"/>
</dbReference>
<dbReference type="PANTHER" id="PTHR31645">
    <property type="entry name" value="OLIGOPEPTIDE TRANSPORTER YGL114W-RELATED"/>
    <property type="match status" value="1"/>
</dbReference>
<dbReference type="InterPro" id="IPR004813">
    <property type="entry name" value="OPT"/>
</dbReference>
<feature type="transmembrane region" description="Helical" evidence="6">
    <location>
        <begin position="102"/>
        <end position="123"/>
    </location>
</feature>
<feature type="transmembrane region" description="Helical" evidence="6">
    <location>
        <begin position="640"/>
        <end position="661"/>
    </location>
</feature>
<feature type="transmembrane region" description="Helical" evidence="6">
    <location>
        <begin position="592"/>
        <end position="614"/>
    </location>
</feature>
<feature type="transmembrane region" description="Helical" evidence="6">
    <location>
        <begin position="379"/>
        <end position="397"/>
    </location>
</feature>
<dbReference type="Pfam" id="PF03169">
    <property type="entry name" value="OPT"/>
    <property type="match status" value="1"/>
</dbReference>
<evidence type="ECO:0000256" key="4">
    <source>
        <dbReference type="ARBA" id="ARBA00022989"/>
    </source>
</evidence>
<evidence type="ECO:0000256" key="5">
    <source>
        <dbReference type="ARBA" id="ARBA00023136"/>
    </source>
</evidence>
<keyword evidence="8" id="KW-1185">Reference proteome</keyword>
<feature type="transmembrane region" description="Helical" evidence="6">
    <location>
        <begin position="35"/>
        <end position="57"/>
    </location>
</feature>
<feature type="transmembrane region" description="Helical" evidence="6">
    <location>
        <begin position="63"/>
        <end position="82"/>
    </location>
</feature>
<evidence type="ECO:0000256" key="1">
    <source>
        <dbReference type="ARBA" id="ARBA00004141"/>
    </source>
</evidence>
<dbReference type="InterPro" id="IPR045035">
    <property type="entry name" value="YSL-like"/>
</dbReference>
<organism evidence="7 8">
    <name type="scientific">Undibacterium nitidum</name>
    <dbReference type="NCBI Taxonomy" id="2762298"/>
    <lineage>
        <taxon>Bacteria</taxon>
        <taxon>Pseudomonadati</taxon>
        <taxon>Pseudomonadota</taxon>
        <taxon>Betaproteobacteria</taxon>
        <taxon>Burkholderiales</taxon>
        <taxon>Oxalobacteraceae</taxon>
        <taxon>Undibacterium</taxon>
    </lineage>
</organism>
<feature type="transmembrane region" description="Helical" evidence="6">
    <location>
        <begin position="403"/>
        <end position="425"/>
    </location>
</feature>